<name>A0ABD3Q7C3_9STRA</name>
<dbReference type="EMBL" id="JALLPJ020000297">
    <property type="protein sequence ID" value="KAL3796328.1"/>
    <property type="molecule type" value="Genomic_DNA"/>
</dbReference>
<keyword evidence="4" id="KW-0472">Membrane</keyword>
<evidence type="ECO:0000256" key="2">
    <source>
        <dbReference type="ARBA" id="ARBA00022737"/>
    </source>
</evidence>
<dbReference type="PANTHER" id="PTHR12893:SF0">
    <property type="entry name" value="GRASP65"/>
    <property type="match status" value="1"/>
</dbReference>
<dbReference type="Proteomes" id="UP001530400">
    <property type="component" value="Unassembled WGS sequence"/>
</dbReference>
<dbReference type="InterPro" id="IPR007583">
    <property type="entry name" value="GRASP55_65"/>
</dbReference>
<proteinExistence type="predicted"/>
<evidence type="ECO:0000256" key="3">
    <source>
        <dbReference type="ARBA" id="ARBA00023034"/>
    </source>
</evidence>
<gene>
    <name evidence="7" type="ORF">ACHAWO_008997</name>
</gene>
<dbReference type="Pfam" id="PF04495">
    <property type="entry name" value="GRASP55_65"/>
    <property type="match status" value="1"/>
</dbReference>
<sequence length="354" mass="38516">MGNEASQPHDPEDEFTQFDGIETLGYRVLGVQPNSPAADARLVSFLDFLVGCNGTMLMGSGEGLEDGDEYDDVDFPKVLRENEGKELELLVHNIKSNSQRLVKITPSSTWGGAGLLGVTIRLDNYGGADERLIRVLSVEHNSPAAIAGLTPLTDYLLGTTSASFDSDDMLAEVLWVHVDRIVEIYVYSTETNMVRVVTLMPTNSWGGRGLLGAEVGTGYLHGFPKAVRGTDGKSVERKVRLGVRPTEAIAEGEQTDDQAKSEILENETAITDEISGKTMCFAEQMEMEPEPMQTQQQQPPAQQNPGGEPTSEGRKYANEADALFSQPPPENGATYTGYSPQYAPQPVDENVDLR</sequence>
<accession>A0ABD3Q7C3</accession>
<feature type="domain" description="PDZ GRASP-type" evidence="6">
    <location>
        <begin position="131"/>
        <end position="220"/>
    </location>
</feature>
<dbReference type="PROSITE" id="PS51865">
    <property type="entry name" value="PDZ_GRASP"/>
    <property type="match status" value="2"/>
</dbReference>
<organism evidence="7 8">
    <name type="scientific">Cyclotella atomus</name>
    <dbReference type="NCBI Taxonomy" id="382360"/>
    <lineage>
        <taxon>Eukaryota</taxon>
        <taxon>Sar</taxon>
        <taxon>Stramenopiles</taxon>
        <taxon>Ochrophyta</taxon>
        <taxon>Bacillariophyta</taxon>
        <taxon>Coscinodiscophyceae</taxon>
        <taxon>Thalassiosirophycidae</taxon>
        <taxon>Stephanodiscales</taxon>
        <taxon>Stephanodiscaceae</taxon>
        <taxon>Cyclotella</taxon>
    </lineage>
</organism>
<dbReference type="InterPro" id="IPR024958">
    <property type="entry name" value="GRASP_PDZ"/>
</dbReference>
<dbReference type="Gene3D" id="2.30.42.10">
    <property type="match status" value="2"/>
</dbReference>
<dbReference type="GO" id="GO:0000139">
    <property type="term" value="C:Golgi membrane"/>
    <property type="evidence" value="ECO:0007669"/>
    <property type="project" value="UniProtKB-SubCell"/>
</dbReference>
<dbReference type="SUPFAM" id="SSF50156">
    <property type="entry name" value="PDZ domain-like"/>
    <property type="match status" value="1"/>
</dbReference>
<reference evidence="7 8" key="1">
    <citation type="submission" date="2024-10" db="EMBL/GenBank/DDBJ databases">
        <title>Updated reference genomes for cyclostephanoid diatoms.</title>
        <authorList>
            <person name="Roberts W.R."/>
            <person name="Alverson A.J."/>
        </authorList>
    </citation>
    <scope>NUCLEOTIDE SEQUENCE [LARGE SCALE GENOMIC DNA]</scope>
    <source>
        <strain evidence="7 8">AJA010-31</strain>
    </source>
</reference>
<feature type="domain" description="PDZ GRASP-type" evidence="6">
    <location>
        <begin position="24"/>
        <end position="125"/>
    </location>
</feature>
<evidence type="ECO:0000256" key="4">
    <source>
        <dbReference type="ARBA" id="ARBA00023136"/>
    </source>
</evidence>
<keyword evidence="8" id="KW-1185">Reference proteome</keyword>
<keyword evidence="2" id="KW-0677">Repeat</keyword>
<evidence type="ECO:0000313" key="7">
    <source>
        <dbReference type="EMBL" id="KAL3796328.1"/>
    </source>
</evidence>
<feature type="region of interest" description="Disordered" evidence="5">
    <location>
        <begin position="287"/>
        <end position="354"/>
    </location>
</feature>
<comment type="subcellular location">
    <subcellularLocation>
        <location evidence="1">Golgi apparatus membrane</location>
    </subcellularLocation>
</comment>
<comment type="caution">
    <text evidence="7">The sequence shown here is derived from an EMBL/GenBank/DDBJ whole genome shotgun (WGS) entry which is preliminary data.</text>
</comment>
<keyword evidence="3" id="KW-0333">Golgi apparatus</keyword>
<dbReference type="AlphaFoldDB" id="A0ABD3Q7C3"/>
<evidence type="ECO:0000313" key="8">
    <source>
        <dbReference type="Proteomes" id="UP001530400"/>
    </source>
</evidence>
<dbReference type="PANTHER" id="PTHR12893">
    <property type="entry name" value="GOLGI REASSEMBLY STACKING PROTEIN GRASP"/>
    <property type="match status" value="1"/>
</dbReference>
<dbReference type="InterPro" id="IPR036034">
    <property type="entry name" value="PDZ_sf"/>
</dbReference>
<evidence type="ECO:0000259" key="6">
    <source>
        <dbReference type="PROSITE" id="PS51865"/>
    </source>
</evidence>
<evidence type="ECO:0000256" key="5">
    <source>
        <dbReference type="SAM" id="MobiDB-lite"/>
    </source>
</evidence>
<evidence type="ECO:0000256" key="1">
    <source>
        <dbReference type="ARBA" id="ARBA00004394"/>
    </source>
</evidence>
<protein>
    <recommendedName>
        <fullName evidence="6">PDZ GRASP-type domain-containing protein</fullName>
    </recommendedName>
</protein>
<feature type="compositionally biased region" description="Low complexity" evidence="5">
    <location>
        <begin position="290"/>
        <end position="303"/>
    </location>
</feature>